<evidence type="ECO:0000256" key="2">
    <source>
        <dbReference type="ARBA" id="ARBA00022603"/>
    </source>
</evidence>
<dbReference type="PIRSF" id="PIRSF016958">
    <property type="entry name" value="DUF858_MeTrfase_lik"/>
    <property type="match status" value="1"/>
</dbReference>
<dbReference type="InterPro" id="IPR029063">
    <property type="entry name" value="SAM-dependent_MTases_sf"/>
</dbReference>
<evidence type="ECO:0000256" key="7">
    <source>
        <dbReference type="ARBA" id="ARBA00043129"/>
    </source>
</evidence>
<evidence type="ECO:0000256" key="8">
    <source>
        <dbReference type="ARBA" id="ARBA00047306"/>
    </source>
</evidence>
<evidence type="ECO:0000256" key="4">
    <source>
        <dbReference type="ARBA" id="ARBA00022691"/>
    </source>
</evidence>
<feature type="binding site" evidence="11">
    <location>
        <position position="81"/>
    </location>
    <ligand>
        <name>S-adenosyl-L-methionine</name>
        <dbReference type="ChEBI" id="CHEBI:59789"/>
    </ligand>
</feature>
<dbReference type="SUPFAM" id="SSF53335">
    <property type="entry name" value="S-adenosyl-L-methionine-dependent methyltransferases"/>
    <property type="match status" value="1"/>
</dbReference>
<dbReference type="PANTHER" id="PTHR12753">
    <property type="entry name" value="AD-003 - RELATED"/>
    <property type="match status" value="1"/>
</dbReference>
<dbReference type="GO" id="GO:0005737">
    <property type="term" value="C:cytoplasm"/>
    <property type="evidence" value="ECO:0007669"/>
    <property type="project" value="TreeGrafter"/>
</dbReference>
<evidence type="ECO:0000256" key="3">
    <source>
        <dbReference type="ARBA" id="ARBA00022679"/>
    </source>
</evidence>
<dbReference type="Gene3D" id="3.40.50.150">
    <property type="entry name" value="Vaccinia Virus protein VP39"/>
    <property type="match status" value="1"/>
</dbReference>
<evidence type="ECO:0000256" key="1">
    <source>
        <dbReference type="ARBA" id="ARBA00009059"/>
    </source>
</evidence>
<comment type="similarity">
    <text evidence="1">Belongs to the methyltransferase superfamily. NTM1 family.</text>
</comment>
<keyword evidence="4 11" id="KW-0949">S-adenosyl-L-methionine</keyword>
<feature type="binding site" evidence="11">
    <location>
        <position position="143"/>
    </location>
    <ligand>
        <name>S-adenosyl-L-methionine</name>
        <dbReference type="ChEBI" id="CHEBI:59789"/>
    </ligand>
</feature>
<dbReference type="GO" id="GO:0071885">
    <property type="term" value="F:N-terminal protein N-methyltransferase activity"/>
    <property type="evidence" value="ECO:0007669"/>
    <property type="project" value="UniProtKB-EC"/>
</dbReference>
<dbReference type="RefSeq" id="XP_045952003.1">
    <property type="nucleotide sequence ID" value="XM_046098781.1"/>
</dbReference>
<dbReference type="OrthoDB" id="1298661at2759"/>
<gene>
    <name evidence="12" type="ORF">BKA67DRAFT_526778</name>
</gene>
<evidence type="ECO:0000313" key="13">
    <source>
        <dbReference type="Proteomes" id="UP000758603"/>
    </source>
</evidence>
<evidence type="ECO:0000256" key="6">
    <source>
        <dbReference type="ARBA" id="ARBA00039449"/>
    </source>
</evidence>
<evidence type="ECO:0000256" key="5">
    <source>
        <dbReference type="ARBA" id="ARBA00039112"/>
    </source>
</evidence>
<reference evidence="12" key="1">
    <citation type="journal article" date="2021" name="Nat. Commun.">
        <title>Genetic determinants of endophytism in the Arabidopsis root mycobiome.</title>
        <authorList>
            <person name="Mesny F."/>
            <person name="Miyauchi S."/>
            <person name="Thiergart T."/>
            <person name="Pickel B."/>
            <person name="Atanasova L."/>
            <person name="Karlsson M."/>
            <person name="Huettel B."/>
            <person name="Barry K.W."/>
            <person name="Haridas S."/>
            <person name="Chen C."/>
            <person name="Bauer D."/>
            <person name="Andreopoulos W."/>
            <person name="Pangilinan J."/>
            <person name="LaButti K."/>
            <person name="Riley R."/>
            <person name="Lipzen A."/>
            <person name="Clum A."/>
            <person name="Drula E."/>
            <person name="Henrissat B."/>
            <person name="Kohler A."/>
            <person name="Grigoriev I.V."/>
            <person name="Martin F.M."/>
            <person name="Hacquard S."/>
        </authorList>
    </citation>
    <scope>NUCLEOTIDE SEQUENCE</scope>
    <source>
        <strain evidence="12">MPI-SDFR-AT-0073</strain>
    </source>
</reference>
<keyword evidence="2" id="KW-0489">Methyltransferase</keyword>
<dbReference type="EMBL" id="JAGPXC010000011">
    <property type="protein sequence ID" value="KAH6645489.1"/>
    <property type="molecule type" value="Genomic_DNA"/>
</dbReference>
<evidence type="ECO:0000256" key="9">
    <source>
        <dbReference type="ARBA" id="ARBA00047885"/>
    </source>
</evidence>
<comment type="catalytic activity">
    <reaction evidence="8">
        <text>N-terminal L-seryl-L-prolyl-L-lysyl-[protein] + 3 S-adenosyl-L-methionine = N-terminal N,N,N-trimethyl-L-seryl-L-prolyl-L-lysyl-[protein] + 3 S-adenosyl-L-homocysteine + 3 H(+)</text>
        <dbReference type="Rhea" id="RHEA:54724"/>
        <dbReference type="Rhea" id="RHEA-COMP:13789"/>
        <dbReference type="Rhea" id="RHEA-COMP:13973"/>
        <dbReference type="ChEBI" id="CHEBI:15378"/>
        <dbReference type="ChEBI" id="CHEBI:57856"/>
        <dbReference type="ChEBI" id="CHEBI:59789"/>
        <dbReference type="ChEBI" id="CHEBI:138061"/>
        <dbReference type="ChEBI" id="CHEBI:138317"/>
        <dbReference type="EC" id="2.1.1.244"/>
    </reaction>
</comment>
<comment type="caution">
    <text evidence="12">The sequence shown here is derived from an EMBL/GenBank/DDBJ whole genome shotgun (WGS) entry which is preliminary data.</text>
</comment>
<dbReference type="GO" id="GO:0032259">
    <property type="term" value="P:methylation"/>
    <property type="evidence" value="ECO:0007669"/>
    <property type="project" value="UniProtKB-KW"/>
</dbReference>
<dbReference type="AlphaFoldDB" id="A0A9P8RGC2"/>
<protein>
    <recommendedName>
        <fullName evidence="6">Alpha N-terminal protein methyltransferase 1</fullName>
        <ecNumber evidence="5">2.1.1.244</ecNumber>
    </recommendedName>
    <alternativeName>
        <fullName evidence="7">X-Pro-Lys N-terminal protein methyltransferase 1</fullName>
    </alternativeName>
</protein>
<dbReference type="InterPro" id="IPR008576">
    <property type="entry name" value="MeTrfase_NTM1"/>
</dbReference>
<sequence>MDVSPIVTTAAPEPLPDKAEGLKYWNNVDSDINAMLGGVPSVQGFSVTSRVDLQGSRNFLAKLGIGAKPGLRIVDSALEDGAGIGRVTEGLLLKVAKQVDIIEPVIKFTDGLQHKPGIRAIHNIGLDDWIPTKDDSYDLVWIQWCVGHLTDPQLVQHLERCKAALNPDGGVIVVKENINSIDEDFFDETDSSVIRQDAKFRALFKQAGLTLFKTELQKGFPKSHLGKLLPVRVYALKSIAPTVRK</sequence>
<dbReference type="Proteomes" id="UP000758603">
    <property type="component" value="Unassembled WGS sequence"/>
</dbReference>
<comment type="catalytic activity">
    <reaction evidence="9">
        <text>N-terminal L-prolyl-L-prolyl-L-lysyl-[protein] + 2 S-adenosyl-L-methionine = N-terminal N,N-dimethyl-L-prolyl-L-prolyl-L-lysyl-[protein] + 2 S-adenosyl-L-homocysteine + 2 H(+)</text>
        <dbReference type="Rhea" id="RHEA:54736"/>
        <dbReference type="Rhea" id="RHEA-COMP:13787"/>
        <dbReference type="Rhea" id="RHEA-COMP:13974"/>
        <dbReference type="ChEBI" id="CHEBI:15378"/>
        <dbReference type="ChEBI" id="CHEBI:57856"/>
        <dbReference type="ChEBI" id="CHEBI:59789"/>
        <dbReference type="ChEBI" id="CHEBI:138059"/>
        <dbReference type="ChEBI" id="CHEBI:138318"/>
        <dbReference type="EC" id="2.1.1.244"/>
    </reaction>
</comment>
<keyword evidence="3" id="KW-0808">Transferase</keyword>
<evidence type="ECO:0000256" key="10">
    <source>
        <dbReference type="ARBA" id="ARBA00048167"/>
    </source>
</evidence>
<organism evidence="12 13">
    <name type="scientific">Truncatella angustata</name>
    <dbReference type="NCBI Taxonomy" id="152316"/>
    <lineage>
        <taxon>Eukaryota</taxon>
        <taxon>Fungi</taxon>
        <taxon>Dikarya</taxon>
        <taxon>Ascomycota</taxon>
        <taxon>Pezizomycotina</taxon>
        <taxon>Sordariomycetes</taxon>
        <taxon>Xylariomycetidae</taxon>
        <taxon>Amphisphaeriales</taxon>
        <taxon>Sporocadaceae</taxon>
        <taxon>Truncatella</taxon>
    </lineage>
</organism>
<dbReference type="Pfam" id="PF05891">
    <property type="entry name" value="Methyltransf_PK"/>
    <property type="match status" value="1"/>
</dbReference>
<feature type="binding site" evidence="11">
    <location>
        <position position="86"/>
    </location>
    <ligand>
        <name>S-adenosyl-L-methionine</name>
        <dbReference type="ChEBI" id="CHEBI:59789"/>
    </ligand>
</feature>
<keyword evidence="13" id="KW-1185">Reference proteome</keyword>
<name>A0A9P8RGC2_9PEZI</name>
<evidence type="ECO:0000313" key="12">
    <source>
        <dbReference type="EMBL" id="KAH6645489.1"/>
    </source>
</evidence>
<dbReference type="GeneID" id="70127673"/>
<dbReference type="PANTHER" id="PTHR12753:SF0">
    <property type="entry name" value="ALPHA N-TERMINAL PROTEIN METHYLTRANSFERASE 1"/>
    <property type="match status" value="1"/>
</dbReference>
<evidence type="ECO:0000256" key="11">
    <source>
        <dbReference type="PIRSR" id="PIRSR016958-1"/>
    </source>
</evidence>
<dbReference type="CDD" id="cd02440">
    <property type="entry name" value="AdoMet_MTases"/>
    <property type="match status" value="1"/>
</dbReference>
<accession>A0A9P8RGC2</accession>
<comment type="catalytic activity">
    <reaction evidence="10">
        <text>N-terminal L-alanyl-L-prolyl-L-lysyl-[protein] + 3 S-adenosyl-L-methionine = N-terminal N,N,N-trimethyl-L-alanyl-L-prolyl-L-lysyl-[protein] + 3 S-adenosyl-L-homocysteine + 3 H(+)</text>
        <dbReference type="Rhea" id="RHEA:54712"/>
        <dbReference type="Rhea" id="RHEA-COMP:13785"/>
        <dbReference type="Rhea" id="RHEA-COMP:13971"/>
        <dbReference type="ChEBI" id="CHEBI:15378"/>
        <dbReference type="ChEBI" id="CHEBI:57856"/>
        <dbReference type="ChEBI" id="CHEBI:59789"/>
        <dbReference type="ChEBI" id="CHEBI:138057"/>
        <dbReference type="ChEBI" id="CHEBI:138315"/>
        <dbReference type="EC" id="2.1.1.244"/>
    </reaction>
</comment>
<dbReference type="EC" id="2.1.1.244" evidence="5"/>
<proteinExistence type="inferred from homology"/>